<dbReference type="Pfam" id="PF10517">
    <property type="entry name" value="DM13"/>
    <property type="match status" value="1"/>
</dbReference>
<dbReference type="RefSeq" id="WP_264777677.1">
    <property type="nucleotide sequence ID" value="NZ_AP026561.1"/>
</dbReference>
<dbReference type="Proteomes" id="UP001064971">
    <property type="component" value="Plasmid pDAETH-1"/>
</dbReference>
<sequence length="135" mass="14192">MTHFTAKTALTALAFLTLTPGLAQGTPGAFHALGAPTTGSAAIVQKNGQATLELRGLKTEPGPDLQVWLYQNAAPQKGAKDADIGKGKYVKVGELKKFNGNFSYPIPKGTNVTGYKSVVIWCEQVKTAFGAADLQ</sequence>
<gene>
    <name evidence="3" type="ORF">DAETH_38060</name>
</gene>
<feature type="chain" id="PRO_5046530537" description="DM13 domain-containing protein" evidence="1">
    <location>
        <begin position="24"/>
        <end position="135"/>
    </location>
</feature>
<dbReference type="EMBL" id="AP026561">
    <property type="protein sequence ID" value="BDP43837.1"/>
    <property type="molecule type" value="Genomic_DNA"/>
</dbReference>
<evidence type="ECO:0000313" key="4">
    <source>
        <dbReference type="Proteomes" id="UP001064971"/>
    </source>
</evidence>
<keyword evidence="4" id="KW-1185">Reference proteome</keyword>
<protein>
    <recommendedName>
        <fullName evidence="2">DM13 domain-containing protein</fullName>
    </recommendedName>
</protein>
<dbReference type="PROSITE" id="PS51549">
    <property type="entry name" value="DM13"/>
    <property type="match status" value="1"/>
</dbReference>
<reference evidence="3" key="1">
    <citation type="submission" date="2022-07" db="EMBL/GenBank/DDBJ databases">
        <title>Complete Genome Sequence of the Radioresistant Bacterium Deinococcus aetherius ST0316, Isolated from the Air Dust collected in Lower Stratosphere above Japan.</title>
        <authorList>
            <person name="Satoh K."/>
            <person name="Hagiwara K."/>
            <person name="Katsumata K."/>
            <person name="Kubo A."/>
            <person name="Yokobori S."/>
            <person name="Yamagishi A."/>
            <person name="Oono Y."/>
            <person name="Narumi I."/>
        </authorList>
    </citation>
    <scope>NUCLEOTIDE SEQUENCE</scope>
    <source>
        <strain evidence="3">ST0316</strain>
        <plasmid evidence="3">pDAETH-1</plasmid>
    </source>
</reference>
<feature type="signal peptide" evidence="1">
    <location>
        <begin position="1"/>
        <end position="23"/>
    </location>
</feature>
<proteinExistence type="predicted"/>
<geneLocation type="plasmid" evidence="3 4">
    <name>pDAETH-1</name>
</geneLocation>
<evidence type="ECO:0000313" key="3">
    <source>
        <dbReference type="EMBL" id="BDP43837.1"/>
    </source>
</evidence>
<accession>A0ABM8AJ35</accession>
<name>A0ABM8AJ35_9DEIO</name>
<keyword evidence="3" id="KW-0614">Plasmid</keyword>
<feature type="domain" description="DM13" evidence="2">
    <location>
        <begin position="25"/>
        <end position="135"/>
    </location>
</feature>
<organism evidence="3 4">
    <name type="scientific">Deinococcus aetherius</name>
    <dbReference type="NCBI Taxonomy" id="200252"/>
    <lineage>
        <taxon>Bacteria</taxon>
        <taxon>Thermotogati</taxon>
        <taxon>Deinococcota</taxon>
        <taxon>Deinococci</taxon>
        <taxon>Deinococcales</taxon>
        <taxon>Deinococcaceae</taxon>
        <taxon>Deinococcus</taxon>
    </lineage>
</organism>
<dbReference type="InterPro" id="IPR019545">
    <property type="entry name" value="DM13_domain"/>
</dbReference>
<evidence type="ECO:0000259" key="2">
    <source>
        <dbReference type="PROSITE" id="PS51549"/>
    </source>
</evidence>
<keyword evidence="1" id="KW-0732">Signal</keyword>
<evidence type="ECO:0000256" key="1">
    <source>
        <dbReference type="SAM" id="SignalP"/>
    </source>
</evidence>